<protein>
    <recommendedName>
        <fullName evidence="3">Peptidase C58 YopT-type domain-containing protein</fullName>
    </recommendedName>
</protein>
<dbReference type="RefSeq" id="WP_123070969.1">
    <property type="nucleotide sequence ID" value="NZ_JSAB01000220.1"/>
</dbReference>
<comment type="caution">
    <text evidence="1">The sequence shown here is derived from an EMBL/GenBank/DDBJ whole genome shotgun (WGS) entry which is preliminary data.</text>
</comment>
<dbReference type="Gene3D" id="3.90.70.20">
    <property type="match status" value="1"/>
</dbReference>
<dbReference type="SUPFAM" id="SSF54001">
    <property type="entry name" value="Cysteine proteinases"/>
    <property type="match status" value="1"/>
</dbReference>
<proteinExistence type="predicted"/>
<evidence type="ECO:0000313" key="1">
    <source>
        <dbReference type="EMBL" id="RNF29280.1"/>
    </source>
</evidence>
<keyword evidence="2" id="KW-1185">Reference proteome</keyword>
<organism evidence="1 2">
    <name type="scientific">Massilia aurea</name>
    <dbReference type="NCBI Taxonomy" id="373040"/>
    <lineage>
        <taxon>Bacteria</taxon>
        <taxon>Pseudomonadati</taxon>
        <taxon>Pseudomonadota</taxon>
        <taxon>Betaproteobacteria</taxon>
        <taxon>Burkholderiales</taxon>
        <taxon>Oxalobacteraceae</taxon>
        <taxon>Telluria group</taxon>
        <taxon>Massilia</taxon>
    </lineage>
</organism>
<accession>A0A422QH43</accession>
<evidence type="ECO:0000313" key="2">
    <source>
        <dbReference type="Proteomes" id="UP000283254"/>
    </source>
</evidence>
<dbReference type="EMBL" id="JSAB01000220">
    <property type="protein sequence ID" value="RNF29280.1"/>
    <property type="molecule type" value="Genomic_DNA"/>
</dbReference>
<sequence>MDYSNSTGVRIMTPIARDARCDYQPFAQMALLDRVQAGRGALADGAGGVCYGLAVAWLETMAKKDGDFLDQVADLEHSSTFYRAYTAHRHQEVFGAISTSGKWFDGDPYAHDTAHRDQFFGRAALTQGYLVDAGKSRSFGLSLAGMKAFCAWISAAFDKRFFMVSVPGHAMAAIGSRAGKNSFFDPNCGVVSSSSSSALAACLYDYFSNATIKTRYRGDAMDWLTAEKYKA</sequence>
<evidence type="ECO:0008006" key="3">
    <source>
        <dbReference type="Google" id="ProtNLM"/>
    </source>
</evidence>
<reference evidence="1" key="1">
    <citation type="submission" date="2014-10" db="EMBL/GenBank/DDBJ databases">
        <title>Massilia sp. genome.</title>
        <authorList>
            <person name="Xu B."/>
            <person name="Dai L."/>
            <person name="Huang Z."/>
        </authorList>
    </citation>
    <scope>NUCLEOTIDE SEQUENCE [LARGE SCALE GENOMIC DNA]</scope>
    <source>
        <strain evidence="1">CFS-1</strain>
    </source>
</reference>
<dbReference type="Proteomes" id="UP000283254">
    <property type="component" value="Unassembled WGS sequence"/>
</dbReference>
<gene>
    <name evidence="1" type="ORF">NM04_18735</name>
</gene>
<name>A0A422QH43_9BURK</name>
<dbReference type="AlphaFoldDB" id="A0A422QH43"/>
<dbReference type="InterPro" id="IPR038765">
    <property type="entry name" value="Papain-like_cys_pep_sf"/>
</dbReference>
<dbReference type="OrthoDB" id="9915199at2"/>